<dbReference type="InterPro" id="IPR007110">
    <property type="entry name" value="Ig-like_dom"/>
</dbReference>
<dbReference type="SMART" id="SM00409">
    <property type="entry name" value="IG"/>
    <property type="match status" value="2"/>
</dbReference>
<keyword evidence="5" id="KW-1185">Reference proteome</keyword>
<dbReference type="Proteomes" id="UP000230423">
    <property type="component" value="Unassembled WGS sequence"/>
</dbReference>
<dbReference type="PANTHER" id="PTHR44170">
    <property type="entry name" value="PROTEIN SIDEKICK"/>
    <property type="match status" value="1"/>
</dbReference>
<feature type="non-terminal residue" evidence="4">
    <location>
        <position position="506"/>
    </location>
</feature>
<evidence type="ECO:0000313" key="4">
    <source>
        <dbReference type="EMBL" id="PIO61985.1"/>
    </source>
</evidence>
<dbReference type="InterPro" id="IPR013783">
    <property type="entry name" value="Ig-like_fold"/>
</dbReference>
<proteinExistence type="predicted"/>
<dbReference type="PROSITE" id="PS00022">
    <property type="entry name" value="EGF_1"/>
    <property type="match status" value="1"/>
</dbReference>
<feature type="domain" description="Ig-like" evidence="3">
    <location>
        <begin position="166"/>
        <end position="238"/>
    </location>
</feature>
<organism evidence="4 5">
    <name type="scientific">Teladorsagia circumcincta</name>
    <name type="common">Brown stomach worm</name>
    <name type="synonym">Ostertagia circumcincta</name>
    <dbReference type="NCBI Taxonomy" id="45464"/>
    <lineage>
        <taxon>Eukaryota</taxon>
        <taxon>Metazoa</taxon>
        <taxon>Ecdysozoa</taxon>
        <taxon>Nematoda</taxon>
        <taxon>Chromadorea</taxon>
        <taxon>Rhabditida</taxon>
        <taxon>Rhabditina</taxon>
        <taxon>Rhabditomorpha</taxon>
        <taxon>Strongyloidea</taxon>
        <taxon>Trichostrongylidae</taxon>
        <taxon>Teladorsagia</taxon>
    </lineage>
</organism>
<sequence>MLPPLSSISTILLSQARWEHEQYTNSYAGEYECRGYRNNELIASSSVQVYSSTDDTEEVKVEIEPPRVRVVSQGESIVLKCTVEDAQVVKFDEKSDASFTCPIYSVPGSKVEWSRVDGDLPPNAVPNGNKLDIKDFDDTAAGMYMCKVTFDNNVVEGFVDAQIFVPDTIIQVLLDVSSESVNVGDRAWFDCKVTGDPSAVISWSKEGADELPDNSQVTGGRLLFNEVTEDNAGVYKCRKKTKAGPLETRTGYECVCPIEYAGEHCERRSPFCRNEDCNSGICEEEGDTWYRVCPLNATGLRCEVPVQSPVSDIGFKADTSFMAMPSPKSLDHFQVSMDLKPEDVEHNRMLLYVAADYDPESKKHLSVSVSDGSIVYSYSDGEESYETTPSVSSIEELQPVEELSPDQVPTVELSTDDPCTSDGIGDACLTKVCIDHGCGPNGECIPVNQTYYKCQCKLYYDVKPIERAAKFDGNAFLEISSDEFPHLTSEKEEVVELKFKTKEPDG</sequence>
<protein>
    <submittedName>
        <fullName evidence="4">Immunoglobulin domain protein</fullName>
    </submittedName>
</protein>
<dbReference type="Gene3D" id="2.60.40.10">
    <property type="entry name" value="Immunoglobulins"/>
    <property type="match status" value="2"/>
</dbReference>
<dbReference type="Gene3D" id="2.60.120.200">
    <property type="match status" value="1"/>
</dbReference>
<evidence type="ECO:0000256" key="2">
    <source>
        <dbReference type="ARBA" id="ARBA00023157"/>
    </source>
</evidence>
<dbReference type="PROSITE" id="PS50835">
    <property type="entry name" value="IG_LIKE"/>
    <property type="match status" value="2"/>
</dbReference>
<accession>A0A2G9TVM7</accession>
<evidence type="ECO:0000259" key="3">
    <source>
        <dbReference type="PROSITE" id="PS50835"/>
    </source>
</evidence>
<dbReference type="InterPro" id="IPR000742">
    <property type="entry name" value="EGF"/>
</dbReference>
<evidence type="ECO:0000313" key="5">
    <source>
        <dbReference type="Proteomes" id="UP000230423"/>
    </source>
</evidence>
<feature type="domain" description="Ig-like" evidence="3">
    <location>
        <begin position="57"/>
        <end position="156"/>
    </location>
</feature>
<dbReference type="AlphaFoldDB" id="A0A2G9TVM7"/>
<dbReference type="OrthoDB" id="10055367at2759"/>
<dbReference type="SUPFAM" id="SSF48726">
    <property type="entry name" value="Immunoglobulin"/>
    <property type="match status" value="2"/>
</dbReference>
<keyword evidence="2" id="KW-1015">Disulfide bond</keyword>
<dbReference type="InterPro" id="IPR036179">
    <property type="entry name" value="Ig-like_dom_sf"/>
</dbReference>
<dbReference type="GO" id="GO:0098609">
    <property type="term" value="P:cell-cell adhesion"/>
    <property type="evidence" value="ECO:0007669"/>
    <property type="project" value="TreeGrafter"/>
</dbReference>
<dbReference type="GO" id="GO:0016020">
    <property type="term" value="C:membrane"/>
    <property type="evidence" value="ECO:0007669"/>
    <property type="project" value="UniProtKB-SubCell"/>
</dbReference>
<dbReference type="InterPro" id="IPR003599">
    <property type="entry name" value="Ig_sub"/>
</dbReference>
<dbReference type="FunFam" id="2.60.40.10:FF:002038">
    <property type="entry name" value="Basement membrane proteoglycan"/>
    <property type="match status" value="1"/>
</dbReference>
<name>A0A2G9TVM7_TELCI</name>
<dbReference type="EMBL" id="KZ352741">
    <property type="protein sequence ID" value="PIO61985.1"/>
    <property type="molecule type" value="Genomic_DNA"/>
</dbReference>
<dbReference type="SMART" id="SM00408">
    <property type="entry name" value="IGc2"/>
    <property type="match status" value="2"/>
</dbReference>
<evidence type="ECO:0000256" key="1">
    <source>
        <dbReference type="ARBA" id="ARBA00022737"/>
    </source>
</evidence>
<keyword evidence="1" id="KW-0677">Repeat</keyword>
<gene>
    <name evidence="4" type="ORF">TELCIR_16475</name>
</gene>
<reference evidence="4 5" key="1">
    <citation type="submission" date="2015-09" db="EMBL/GenBank/DDBJ databases">
        <title>Draft genome of the parasitic nematode Teladorsagia circumcincta isolate WARC Sus (inbred).</title>
        <authorList>
            <person name="Mitreva M."/>
        </authorList>
    </citation>
    <scope>NUCLEOTIDE SEQUENCE [LARGE SCALE GENOMIC DNA]</scope>
    <source>
        <strain evidence="4 5">S</strain>
    </source>
</reference>
<dbReference type="Pfam" id="PF13927">
    <property type="entry name" value="Ig_3"/>
    <property type="match status" value="1"/>
</dbReference>
<dbReference type="InterPro" id="IPR003598">
    <property type="entry name" value="Ig_sub2"/>
</dbReference>
<dbReference type="PANTHER" id="PTHR44170:SF6">
    <property type="entry name" value="CONTACTIN"/>
    <property type="match status" value="1"/>
</dbReference>